<dbReference type="AlphaFoldDB" id="A0A165ABJ6"/>
<accession>A0A165ABJ6</accession>
<evidence type="ECO:0000313" key="3">
    <source>
        <dbReference type="Proteomes" id="UP000076632"/>
    </source>
</evidence>
<dbReference type="EMBL" id="KV407463">
    <property type="protein sequence ID" value="KZF20215.1"/>
    <property type="molecule type" value="Genomic_DNA"/>
</dbReference>
<dbReference type="InParanoid" id="A0A165ABJ6"/>
<dbReference type="GO" id="GO:0061672">
    <property type="term" value="C:glutathione hydrolase complex"/>
    <property type="evidence" value="ECO:0007669"/>
    <property type="project" value="TreeGrafter"/>
</dbReference>
<dbReference type="OMA" id="CSEHYLP"/>
<dbReference type="OrthoDB" id="444432at2759"/>
<dbReference type="InterPro" id="IPR017932">
    <property type="entry name" value="GATase_2_dom"/>
</dbReference>
<dbReference type="SUPFAM" id="SSF56235">
    <property type="entry name" value="N-terminal nucleophile aminohydrolases (Ntn hydrolases)"/>
    <property type="match status" value="1"/>
</dbReference>
<proteinExistence type="predicted"/>
<dbReference type="Pfam" id="PF13522">
    <property type="entry name" value="GATase_6"/>
    <property type="match status" value="1"/>
</dbReference>
<dbReference type="GeneID" id="28898930"/>
<dbReference type="PANTHER" id="PTHR43187:SF1">
    <property type="entry name" value="GLUTAMINE AMIDOTRANSFERASE DUG3-RELATED"/>
    <property type="match status" value="1"/>
</dbReference>
<protein>
    <submittedName>
        <fullName evidence="2">N-terminal nucleophile aminohydrolase</fullName>
    </submittedName>
</protein>
<dbReference type="GO" id="GO:0005737">
    <property type="term" value="C:cytoplasm"/>
    <property type="evidence" value="ECO:0007669"/>
    <property type="project" value="TreeGrafter"/>
</dbReference>
<feature type="domain" description="Glutamine amidotransferase type-2" evidence="1">
    <location>
        <begin position="2"/>
        <end position="333"/>
    </location>
</feature>
<gene>
    <name evidence="2" type="ORF">L228DRAFT_253973</name>
</gene>
<dbReference type="InterPro" id="IPR029055">
    <property type="entry name" value="Ntn_hydrolases_N"/>
</dbReference>
<dbReference type="Gene3D" id="3.60.20.10">
    <property type="entry name" value="Glutamine Phosphoribosylpyrophosphate, subunit 1, domain 1"/>
    <property type="match status" value="1"/>
</dbReference>
<keyword evidence="3" id="KW-1185">Reference proteome</keyword>
<dbReference type="RefSeq" id="XP_018185770.1">
    <property type="nucleotide sequence ID" value="XM_018333793.1"/>
</dbReference>
<reference evidence="2 3" key="1">
    <citation type="journal article" date="2016" name="Fungal Biol.">
        <title>The genome of Xylona heveae provides a window into fungal endophytism.</title>
        <authorList>
            <person name="Gazis R."/>
            <person name="Kuo A."/>
            <person name="Riley R."/>
            <person name="LaButti K."/>
            <person name="Lipzen A."/>
            <person name="Lin J."/>
            <person name="Amirebrahimi M."/>
            <person name="Hesse C.N."/>
            <person name="Spatafora J.W."/>
            <person name="Henrissat B."/>
            <person name="Hainaut M."/>
            <person name="Grigoriev I.V."/>
            <person name="Hibbett D.S."/>
        </authorList>
    </citation>
    <scope>NUCLEOTIDE SEQUENCE [LARGE SCALE GENOMIC DNA]</scope>
    <source>
        <strain evidence="2 3">TC161</strain>
    </source>
</reference>
<evidence type="ECO:0000313" key="2">
    <source>
        <dbReference type="EMBL" id="KZF20215.1"/>
    </source>
</evidence>
<dbReference type="InterPro" id="IPR052373">
    <property type="entry name" value="Gamma-glu_amide_hydrolase"/>
</dbReference>
<sequence>MCRWFAYVSDTEPCILEDVLIHPQHSLTKQVNEHYFPGLLSHEPGASTTKQEIKIRNALYNMDGMGMAWYTNARQAFDECKGLRPAVYKTISTPLNDFNFRSLAANTSTKACFAHIRAASGGVVSPVNNHPFIFGRHAFMHNGTVENFTLIRRELCTFIEADCFANIKGSTDSEHLAALYMTFLTDGQGKAAWERQYPLAKMKDALQKAIMLVLALQQKQFGPAVAESLVACRFRNHKSEQPPSLYYSTTAGVTLNRKYPGDPDGQHENECATCRPRDHGPHVIVASEPSTYKREEWTLVPKNNVLTADRDGNVTVEPIVFAKEWDGKAESDE</sequence>
<name>A0A165ABJ6_XYLHT</name>
<organism evidence="2 3">
    <name type="scientific">Xylona heveae (strain CBS 132557 / TC161)</name>
    <dbReference type="NCBI Taxonomy" id="1328760"/>
    <lineage>
        <taxon>Eukaryota</taxon>
        <taxon>Fungi</taxon>
        <taxon>Dikarya</taxon>
        <taxon>Ascomycota</taxon>
        <taxon>Pezizomycotina</taxon>
        <taxon>Xylonomycetes</taxon>
        <taxon>Xylonales</taxon>
        <taxon>Xylonaceae</taxon>
        <taxon>Xylona</taxon>
    </lineage>
</organism>
<evidence type="ECO:0000259" key="1">
    <source>
        <dbReference type="PROSITE" id="PS51278"/>
    </source>
</evidence>
<keyword evidence="2" id="KW-0378">Hydrolase</keyword>
<dbReference type="STRING" id="1328760.A0A165ABJ6"/>
<dbReference type="CDD" id="cd01908">
    <property type="entry name" value="YafJ"/>
    <property type="match status" value="1"/>
</dbReference>
<dbReference type="PROSITE" id="PS51278">
    <property type="entry name" value="GATASE_TYPE_2"/>
    <property type="match status" value="1"/>
</dbReference>
<dbReference type="GO" id="GO:0008242">
    <property type="term" value="F:omega peptidase activity"/>
    <property type="evidence" value="ECO:0007669"/>
    <property type="project" value="TreeGrafter"/>
</dbReference>
<dbReference type="PANTHER" id="PTHR43187">
    <property type="entry name" value="GLUTAMINE AMIDOTRANSFERASE DUG3-RELATED"/>
    <property type="match status" value="1"/>
</dbReference>
<dbReference type="GO" id="GO:0006751">
    <property type="term" value="P:glutathione catabolic process"/>
    <property type="evidence" value="ECO:0007669"/>
    <property type="project" value="TreeGrafter"/>
</dbReference>
<dbReference type="Proteomes" id="UP000076632">
    <property type="component" value="Unassembled WGS sequence"/>
</dbReference>